<keyword evidence="2" id="KW-1185">Reference proteome</keyword>
<sequence>MSKVLAAAVIVVLVVIAALWMMFPLDQSAESGQPPPHAIDQSE</sequence>
<dbReference type="EMBL" id="CP120364">
    <property type="protein sequence ID" value="WHS90917.1"/>
    <property type="molecule type" value="Genomic_DNA"/>
</dbReference>
<keyword evidence="1" id="KW-0614">Plasmid</keyword>
<dbReference type="GeneID" id="89578794"/>
<reference evidence="1 2" key="1">
    <citation type="submission" date="2023-03" db="EMBL/GenBank/DDBJ databases">
        <authorList>
            <person name="Menendez E."/>
            <person name="Kaur S."/>
            <person name="Flores-Felix J.D."/>
            <person name="diCenzo G.C."/>
            <person name="Peix A."/>
            <person name="Velazquez E."/>
        </authorList>
    </citation>
    <scope>NUCLEOTIDE SEQUENCE [LARGE SCALE GENOMIC DNA]</scope>
    <source>
        <strain evidence="1 2">CCBAU 71714</strain>
        <plasmid evidence="1 2">pSkuCCBAU71714b</plasmid>
    </source>
</reference>
<evidence type="ECO:0000313" key="1">
    <source>
        <dbReference type="EMBL" id="WHS90917.1"/>
    </source>
</evidence>
<dbReference type="RefSeq" id="WP_014527637.1">
    <property type="nucleotide sequence ID" value="NZ_CP120364.1"/>
</dbReference>
<evidence type="ECO:0000313" key="2">
    <source>
        <dbReference type="Proteomes" id="UP001233264"/>
    </source>
</evidence>
<proteinExistence type="predicted"/>
<name>A0ABY8SZ08_9HYPH</name>
<gene>
    <name evidence="1" type="ORF">PZL22_000866</name>
</gene>
<dbReference type="Proteomes" id="UP001233264">
    <property type="component" value="Plasmid pSkuCCBAU71714b"/>
</dbReference>
<organism evidence="1 2">
    <name type="scientific">Sinorhizobium kummerowiae</name>
    <dbReference type="NCBI Taxonomy" id="158892"/>
    <lineage>
        <taxon>Bacteria</taxon>
        <taxon>Pseudomonadati</taxon>
        <taxon>Pseudomonadota</taxon>
        <taxon>Alphaproteobacteria</taxon>
        <taxon>Hyphomicrobiales</taxon>
        <taxon>Rhizobiaceae</taxon>
        <taxon>Sinorhizobium/Ensifer group</taxon>
        <taxon>Sinorhizobium</taxon>
    </lineage>
</organism>
<geneLocation type="plasmid" evidence="1 2">
    <name>pSkuCCBAU71714b</name>
</geneLocation>
<protein>
    <submittedName>
        <fullName evidence="1">Uncharacterized protein</fullName>
    </submittedName>
</protein>
<accession>A0ABY8SZ08</accession>